<evidence type="ECO:0000256" key="12">
    <source>
        <dbReference type="ARBA" id="ARBA00057709"/>
    </source>
</evidence>
<keyword evidence="10" id="KW-0175">Coiled coil</keyword>
<dbReference type="CDD" id="cd18791">
    <property type="entry name" value="SF2_C_RHA"/>
    <property type="match status" value="1"/>
</dbReference>
<dbReference type="PROSITE" id="PS00690">
    <property type="entry name" value="DEAH_ATP_HELICASE"/>
    <property type="match status" value="1"/>
</dbReference>
<evidence type="ECO:0000256" key="15">
    <source>
        <dbReference type="PROSITE-ProRule" id="PRU00723"/>
    </source>
</evidence>
<evidence type="ECO:0000256" key="1">
    <source>
        <dbReference type="ARBA" id="ARBA00008792"/>
    </source>
</evidence>
<dbReference type="PROSITE" id="PS51192">
    <property type="entry name" value="HELICASE_ATP_BIND_1"/>
    <property type="match status" value="1"/>
</dbReference>
<dbReference type="EMBL" id="GDHC01012084">
    <property type="protein sequence ID" value="JAQ06545.1"/>
    <property type="molecule type" value="Transcribed_RNA"/>
</dbReference>
<comment type="similarity">
    <text evidence="1">Belongs to the DEAD box helicase family. DEAH subfamily.</text>
</comment>
<dbReference type="Gene3D" id="4.10.1000.10">
    <property type="entry name" value="Zinc finger, CCCH-type"/>
    <property type="match status" value="1"/>
</dbReference>
<dbReference type="PANTHER" id="PTHR18934:SF145">
    <property type="entry name" value="ATP-DEPENDENT RNA HELICASE DHX57-RELATED"/>
    <property type="match status" value="1"/>
</dbReference>
<dbReference type="InterPro" id="IPR015940">
    <property type="entry name" value="UBA"/>
</dbReference>
<dbReference type="FunFam" id="3.40.50.300:FF:000325">
    <property type="entry name" value="ATP-dependent RNA helicase DHX29"/>
    <property type="match status" value="1"/>
</dbReference>
<evidence type="ECO:0000256" key="2">
    <source>
        <dbReference type="ARBA" id="ARBA00012552"/>
    </source>
</evidence>
<dbReference type="Pfam" id="PF07717">
    <property type="entry name" value="OB_NTP_bind"/>
    <property type="match status" value="1"/>
</dbReference>
<dbReference type="PROSITE" id="PS51194">
    <property type="entry name" value="HELICASE_CTER"/>
    <property type="match status" value="1"/>
</dbReference>
<evidence type="ECO:0000256" key="3">
    <source>
        <dbReference type="ARBA" id="ARBA00022723"/>
    </source>
</evidence>
<dbReference type="Pfam" id="PF00271">
    <property type="entry name" value="Helicase_C"/>
    <property type="match status" value="1"/>
</dbReference>
<feature type="zinc finger region" description="C3H1-type" evidence="15">
    <location>
        <begin position="195"/>
        <end position="222"/>
    </location>
</feature>
<evidence type="ECO:0000256" key="16">
    <source>
        <dbReference type="SAM" id="MobiDB-lite"/>
    </source>
</evidence>
<comment type="catalytic activity">
    <reaction evidence="11">
        <text>ATP + H2O = ADP + phosphate + H(+)</text>
        <dbReference type="Rhea" id="RHEA:13065"/>
        <dbReference type="ChEBI" id="CHEBI:15377"/>
        <dbReference type="ChEBI" id="CHEBI:15378"/>
        <dbReference type="ChEBI" id="CHEBI:30616"/>
        <dbReference type="ChEBI" id="CHEBI:43474"/>
        <dbReference type="ChEBI" id="CHEBI:456216"/>
        <dbReference type="EC" id="3.6.4.13"/>
    </reaction>
</comment>
<evidence type="ECO:0000256" key="13">
    <source>
        <dbReference type="ARBA" id="ARBA00071682"/>
    </source>
</evidence>
<dbReference type="InterPro" id="IPR011709">
    <property type="entry name" value="DEAD-box_helicase_OB_fold"/>
</dbReference>
<dbReference type="InterPro" id="IPR014001">
    <property type="entry name" value="Helicase_ATP-bd"/>
</dbReference>
<dbReference type="PANTHER" id="PTHR18934">
    <property type="entry name" value="ATP-DEPENDENT RNA HELICASE"/>
    <property type="match status" value="1"/>
</dbReference>
<keyword evidence="7 21" id="KW-0347">Helicase</keyword>
<evidence type="ECO:0000313" key="21">
    <source>
        <dbReference type="EMBL" id="JAQ06545.1"/>
    </source>
</evidence>
<feature type="domain" description="Helicase ATP-binding" evidence="19">
    <location>
        <begin position="405"/>
        <end position="572"/>
    </location>
</feature>
<evidence type="ECO:0000256" key="9">
    <source>
        <dbReference type="ARBA" id="ARBA00022840"/>
    </source>
</evidence>
<dbReference type="InterPro" id="IPR011545">
    <property type="entry name" value="DEAD/DEAH_box_helicase_dom"/>
</dbReference>
<dbReference type="InterPro" id="IPR002464">
    <property type="entry name" value="DNA/RNA_helicase_DEAH_CS"/>
</dbReference>
<dbReference type="PROSITE" id="PS50030">
    <property type="entry name" value="UBA"/>
    <property type="match status" value="1"/>
</dbReference>
<evidence type="ECO:0000256" key="8">
    <source>
        <dbReference type="ARBA" id="ARBA00022833"/>
    </source>
</evidence>
<evidence type="ECO:0000259" key="19">
    <source>
        <dbReference type="PROSITE" id="PS51192"/>
    </source>
</evidence>
<keyword evidence="8 15" id="KW-0862">Zinc</keyword>
<evidence type="ECO:0000259" key="17">
    <source>
        <dbReference type="PROSITE" id="PS50030"/>
    </source>
</evidence>
<dbReference type="SUPFAM" id="SSF46934">
    <property type="entry name" value="UBA-like"/>
    <property type="match status" value="1"/>
</dbReference>
<dbReference type="InterPro" id="IPR009060">
    <property type="entry name" value="UBA-like_sf"/>
</dbReference>
<dbReference type="GO" id="GO:0003724">
    <property type="term" value="F:RNA helicase activity"/>
    <property type="evidence" value="ECO:0007669"/>
    <property type="project" value="UniProtKB-EC"/>
</dbReference>
<dbReference type="EC" id="3.6.4.13" evidence="2"/>
<dbReference type="SUPFAM" id="SSF52540">
    <property type="entry name" value="P-loop containing nucleoside triphosphate hydrolases"/>
    <property type="match status" value="1"/>
</dbReference>
<evidence type="ECO:0000256" key="5">
    <source>
        <dbReference type="ARBA" id="ARBA00022771"/>
    </source>
</evidence>
<evidence type="ECO:0000259" key="18">
    <source>
        <dbReference type="PROSITE" id="PS50103"/>
    </source>
</evidence>
<dbReference type="InterPro" id="IPR000571">
    <property type="entry name" value="Znf_CCCH"/>
</dbReference>
<dbReference type="AlphaFoldDB" id="A0A146LGP6"/>
<dbReference type="Pfam" id="PF21010">
    <property type="entry name" value="HA2_C"/>
    <property type="match status" value="1"/>
</dbReference>
<reference evidence="21" key="1">
    <citation type="journal article" date="2016" name="Gigascience">
        <title>De novo construction of an expanded transcriptome assembly for the western tarnished plant bug, Lygus hesperus.</title>
        <authorList>
            <person name="Tassone E.E."/>
            <person name="Geib S.M."/>
            <person name="Hall B."/>
            <person name="Fabrick J.A."/>
            <person name="Brent C.S."/>
            <person name="Hull J.J."/>
        </authorList>
    </citation>
    <scope>NUCLEOTIDE SEQUENCE</scope>
</reference>
<dbReference type="InterPro" id="IPR001650">
    <property type="entry name" value="Helicase_C-like"/>
</dbReference>
<dbReference type="InterPro" id="IPR059023">
    <property type="entry name" value="RNA_hel_CTD"/>
</dbReference>
<evidence type="ECO:0000256" key="6">
    <source>
        <dbReference type="ARBA" id="ARBA00022801"/>
    </source>
</evidence>
<proteinExistence type="inferred from homology"/>
<dbReference type="Gene3D" id="1.20.120.1080">
    <property type="match status" value="1"/>
</dbReference>
<evidence type="ECO:0000256" key="14">
    <source>
        <dbReference type="ARBA" id="ARBA00083389"/>
    </source>
</evidence>
<evidence type="ECO:0000256" key="10">
    <source>
        <dbReference type="ARBA" id="ARBA00023054"/>
    </source>
</evidence>
<sequence>MESESDPRYPQLKVEMKTLTLSDQSTKMILETLKNLHGAEFTHKDQSAYKDNGRKLDRQYWTDRGNLVIQGRIDYSSSRESSGATQEMTQFALEKLEKYGFHQNHCREALRITSGDMGGAYELLMSKYFNFDLFKPTNVDPNLLEERSQELESIRSIYEHCCDEKIPKQLWIIHLDLPYLADLYLEKPRNRRDQDDQREVCRFFLRGRCRFSRTCKWSHVRVPRTGFEHIPVDETRDKFDLEIRFPLGCKYPLEPAIVSLTAVSKEFPASAALRVSRLLMEESKKCAAQEQPCVFVLVDLLKNSQDEIVAELKRPCPPLYDPDRSLLPQGMNGESIDEPEGDESDHMYSEGTGPKKQLIHTDSSIDRIDTKLAEDFKKKPQSRQYSDMLNFRRELPAYQKMRDIIEIVRANQVTIISGETGCGKSTQVPQFLLDDWLLNRVNEHVEIICTQPRKISAIGVAERVAAERAERVGESVGYQVRLENRTSARTRLMFCTTGILLRRLEGDPKLSSISHVVVDEVHERSSESDFLLLVLKDLLPVRTDLKILLMSATLNSELFLDYFPGSPVIEIPGRTFPVDQIFLEDAVHMSKFILEEYSPTAKRLGKQHSRELEMAMEAEDMTNLPIKGIMYPHPKTPDEHLPIKQLFYRYKDYCPETAKAMFLIDSERIDNDLIEHILNFIVEGDHKYPRTGSILVFLPGLGEIMSMQEQLLGNPIFAPRNERFVIVPLHSTLTNEEQALVFKKMPKGVRKVVLSTNIAETSITIDDCVFVVDCGKMKEKGFDTNKNMESLECVWESRANAMQRKGRAGRVMPGVCFHLFSKQRYEFVLNAQPIPEICRIPLEQLILRIKMLPALSNKDLLHVIKGLIEPPADDNMTSAIERLRNVGALDDYSNLTPLGKHLASLPVDVRVGKLILFGAMFSALDSALTIAACLSFKSPFNAPLNRREEAARKKYQFVTGCSDHLTTLKAYKSWQNAFNKYGNRGAQNFANENFLSNKTLLTLADIKTQFLELLMDIGFVPGNLRVSRRKFTQDRILEITGKELNAHGDNQKLLSAILCAALYPNIVKVFTPDKQYSASISGAIPTPTKAEDLVFRTKMDGPVLLHPSSVNHEVSYYPSPYLVFQEKVKTSRVFIRDCTMVPILPLVLFSAGPLKVELHCGEFVITIDDGWILFSVHSNKVAELLESIKKELVLLLDQKIKEPRMNLQTHPRGKQIIETIIQLITHG</sequence>
<dbReference type="InterPro" id="IPR007502">
    <property type="entry name" value="Helicase-assoc_dom"/>
</dbReference>
<gene>
    <name evidence="21" type="primary">DHX57</name>
    <name evidence="21" type="ORF">g.83878</name>
</gene>
<dbReference type="SMART" id="SM00356">
    <property type="entry name" value="ZnF_C3H1"/>
    <property type="match status" value="1"/>
</dbReference>
<dbReference type="SMART" id="SM00487">
    <property type="entry name" value="DEXDc"/>
    <property type="match status" value="1"/>
</dbReference>
<dbReference type="GO" id="GO:0008270">
    <property type="term" value="F:zinc ion binding"/>
    <property type="evidence" value="ECO:0007669"/>
    <property type="project" value="UniProtKB-KW"/>
</dbReference>
<dbReference type="Pfam" id="PF04408">
    <property type="entry name" value="WHD_HA2"/>
    <property type="match status" value="1"/>
</dbReference>
<dbReference type="Pfam" id="PF26026">
    <property type="entry name" value="RNA_hel_CTD"/>
    <property type="match status" value="1"/>
</dbReference>
<keyword evidence="3 15" id="KW-0479">Metal-binding</keyword>
<dbReference type="GO" id="GO:0003723">
    <property type="term" value="F:RNA binding"/>
    <property type="evidence" value="ECO:0007669"/>
    <property type="project" value="TreeGrafter"/>
</dbReference>
<dbReference type="SMART" id="SM00847">
    <property type="entry name" value="HA2"/>
    <property type="match status" value="1"/>
</dbReference>
<evidence type="ECO:0000256" key="4">
    <source>
        <dbReference type="ARBA" id="ARBA00022741"/>
    </source>
</evidence>
<dbReference type="InterPro" id="IPR048333">
    <property type="entry name" value="HA2_WH"/>
</dbReference>
<feature type="region of interest" description="Disordered" evidence="16">
    <location>
        <begin position="321"/>
        <end position="356"/>
    </location>
</feature>
<evidence type="ECO:0000256" key="11">
    <source>
        <dbReference type="ARBA" id="ARBA00047984"/>
    </source>
</evidence>
<feature type="domain" description="Helicase C-terminal" evidence="20">
    <location>
        <begin position="673"/>
        <end position="853"/>
    </location>
</feature>
<comment type="function">
    <text evidence="12">Probable ATP-binding RNA helicase.</text>
</comment>
<feature type="domain" description="C3H1-type" evidence="18">
    <location>
        <begin position="195"/>
        <end position="222"/>
    </location>
</feature>
<name>A0A146LGP6_LYGHE</name>
<dbReference type="GO" id="GO:0016787">
    <property type="term" value="F:hydrolase activity"/>
    <property type="evidence" value="ECO:0007669"/>
    <property type="project" value="UniProtKB-KW"/>
</dbReference>
<keyword evidence="9" id="KW-0067">ATP-binding</keyword>
<evidence type="ECO:0000256" key="7">
    <source>
        <dbReference type="ARBA" id="ARBA00022806"/>
    </source>
</evidence>
<dbReference type="Gene3D" id="3.40.50.300">
    <property type="entry name" value="P-loop containing nucleotide triphosphate hydrolases"/>
    <property type="match status" value="2"/>
</dbReference>
<feature type="domain" description="UBA" evidence="17">
    <location>
        <begin position="84"/>
        <end position="127"/>
    </location>
</feature>
<evidence type="ECO:0000259" key="20">
    <source>
        <dbReference type="PROSITE" id="PS51194"/>
    </source>
</evidence>
<keyword evidence="5 15" id="KW-0863">Zinc-finger</keyword>
<dbReference type="Pfam" id="PF00270">
    <property type="entry name" value="DEAD"/>
    <property type="match status" value="1"/>
</dbReference>
<dbReference type="InterPro" id="IPR027417">
    <property type="entry name" value="P-loop_NTPase"/>
</dbReference>
<dbReference type="SMART" id="SM00490">
    <property type="entry name" value="HELICc"/>
    <property type="match status" value="1"/>
</dbReference>
<dbReference type="PROSITE" id="PS50103">
    <property type="entry name" value="ZF_C3H1"/>
    <property type="match status" value="1"/>
</dbReference>
<keyword evidence="6" id="KW-0378">Hydrolase</keyword>
<dbReference type="FunFam" id="3.40.50.300:FF:000284">
    <property type="entry name" value="probable ATP-dependent RNA helicase YTHDC2"/>
    <property type="match status" value="1"/>
</dbReference>
<dbReference type="Pfam" id="PF05773">
    <property type="entry name" value="RWD"/>
    <property type="match status" value="1"/>
</dbReference>
<accession>A0A146LGP6</accession>
<organism evidence="21">
    <name type="scientific">Lygus hesperus</name>
    <name type="common">Western plant bug</name>
    <dbReference type="NCBI Taxonomy" id="30085"/>
    <lineage>
        <taxon>Eukaryota</taxon>
        <taxon>Metazoa</taxon>
        <taxon>Ecdysozoa</taxon>
        <taxon>Arthropoda</taxon>
        <taxon>Hexapoda</taxon>
        <taxon>Insecta</taxon>
        <taxon>Pterygota</taxon>
        <taxon>Neoptera</taxon>
        <taxon>Paraneoptera</taxon>
        <taxon>Hemiptera</taxon>
        <taxon>Heteroptera</taxon>
        <taxon>Panheteroptera</taxon>
        <taxon>Cimicomorpha</taxon>
        <taxon>Miridae</taxon>
        <taxon>Mirini</taxon>
        <taxon>Lygus</taxon>
    </lineage>
</organism>
<dbReference type="InterPro" id="IPR006575">
    <property type="entry name" value="RWD_dom"/>
</dbReference>
<keyword evidence="4" id="KW-0547">Nucleotide-binding</keyword>
<dbReference type="GO" id="GO:0005524">
    <property type="term" value="F:ATP binding"/>
    <property type="evidence" value="ECO:0007669"/>
    <property type="project" value="UniProtKB-KW"/>
</dbReference>
<protein>
    <recommendedName>
        <fullName evidence="13">Putative ATP-dependent RNA helicase DHX57</fullName>
        <ecNumber evidence="2">3.6.4.13</ecNumber>
    </recommendedName>
    <alternativeName>
        <fullName evidence="14">DEAH box protein 57</fullName>
    </alternativeName>
</protein>
<dbReference type="FunFam" id="1.20.120.1080:FF:000002">
    <property type="entry name" value="Putative ATP-dependent RNA helicase DHX36"/>
    <property type="match status" value="1"/>
</dbReference>